<dbReference type="InterPro" id="IPR001849">
    <property type="entry name" value="PH_domain"/>
</dbReference>
<dbReference type="InterPro" id="IPR039680">
    <property type="entry name" value="PLEKHB1/2"/>
</dbReference>
<dbReference type="SUPFAM" id="SSF50729">
    <property type="entry name" value="PH domain-like"/>
    <property type="match status" value="1"/>
</dbReference>
<dbReference type="PANTHER" id="PTHR14309:SF10">
    <property type="entry name" value="PH DOMAIN-CONTAINING PROTEIN"/>
    <property type="match status" value="1"/>
</dbReference>
<evidence type="ECO:0000256" key="2">
    <source>
        <dbReference type="ARBA" id="ARBA00023136"/>
    </source>
</evidence>
<dbReference type="Gene3D" id="2.30.29.30">
    <property type="entry name" value="Pleckstrin-homology domain (PH domain)/Phosphotyrosine-binding domain (PTB)"/>
    <property type="match status" value="1"/>
</dbReference>
<feature type="domain" description="PH" evidence="3">
    <location>
        <begin position="10"/>
        <end position="115"/>
    </location>
</feature>
<dbReference type="PROSITE" id="PS50003">
    <property type="entry name" value="PH_DOMAIN"/>
    <property type="match status" value="1"/>
</dbReference>
<protein>
    <submittedName>
        <fullName evidence="5">PH domain-containing protein</fullName>
    </submittedName>
</protein>
<sequence length="149" mass="16698">MNNSEYAVANVAKCGWVQRQTSMLRRWKPCRLVLYRSGWLSVFEDQHSVVALATVNVPYQSFALQNSSDVTTVPPEGKSSLCLFGYRASGKTHYFCADDPDDKEAWILAIKEAQNIEPVRDTCSACFLESSNAHNLLYSCCTSSSRNGW</sequence>
<evidence type="ECO:0000313" key="4">
    <source>
        <dbReference type="Proteomes" id="UP000046395"/>
    </source>
</evidence>
<dbReference type="PANTHER" id="PTHR14309">
    <property type="entry name" value="EXPRESSED PROTEIN"/>
    <property type="match status" value="1"/>
</dbReference>
<keyword evidence="4" id="KW-1185">Reference proteome</keyword>
<dbReference type="GO" id="GO:0045595">
    <property type="term" value="P:regulation of cell differentiation"/>
    <property type="evidence" value="ECO:0007669"/>
    <property type="project" value="TreeGrafter"/>
</dbReference>
<evidence type="ECO:0000259" key="3">
    <source>
        <dbReference type="PROSITE" id="PS50003"/>
    </source>
</evidence>
<dbReference type="GO" id="GO:0016020">
    <property type="term" value="C:membrane"/>
    <property type="evidence" value="ECO:0007669"/>
    <property type="project" value="UniProtKB-SubCell"/>
</dbReference>
<dbReference type="Pfam" id="PF00169">
    <property type="entry name" value="PH"/>
    <property type="match status" value="1"/>
</dbReference>
<proteinExistence type="predicted"/>
<dbReference type="InterPro" id="IPR011993">
    <property type="entry name" value="PH-like_dom_sf"/>
</dbReference>
<evidence type="ECO:0000313" key="5">
    <source>
        <dbReference type="WBParaSite" id="TMUE_1000004244.1"/>
    </source>
</evidence>
<comment type="subcellular location">
    <subcellularLocation>
        <location evidence="1">Membrane</location>
    </subcellularLocation>
</comment>
<dbReference type="AlphaFoldDB" id="A0A5S6QAL1"/>
<dbReference type="WBParaSite" id="TMUE_1000004244.1">
    <property type="protein sequence ID" value="TMUE_1000004244.1"/>
    <property type="gene ID" value="WBGene00294538"/>
</dbReference>
<accession>A0A5S6QAL1</accession>
<evidence type="ECO:0000256" key="1">
    <source>
        <dbReference type="ARBA" id="ARBA00004370"/>
    </source>
</evidence>
<name>A0A5S6QAL1_TRIMR</name>
<reference evidence="5" key="1">
    <citation type="submission" date="2019-12" db="UniProtKB">
        <authorList>
            <consortium name="WormBaseParasite"/>
        </authorList>
    </citation>
    <scope>IDENTIFICATION</scope>
</reference>
<keyword evidence="2" id="KW-0472">Membrane</keyword>
<organism evidence="4 5">
    <name type="scientific">Trichuris muris</name>
    <name type="common">Mouse whipworm</name>
    <dbReference type="NCBI Taxonomy" id="70415"/>
    <lineage>
        <taxon>Eukaryota</taxon>
        <taxon>Metazoa</taxon>
        <taxon>Ecdysozoa</taxon>
        <taxon>Nematoda</taxon>
        <taxon>Enoplea</taxon>
        <taxon>Dorylaimia</taxon>
        <taxon>Trichinellida</taxon>
        <taxon>Trichuridae</taxon>
        <taxon>Trichuris</taxon>
    </lineage>
</organism>
<dbReference type="SMART" id="SM00233">
    <property type="entry name" value="PH"/>
    <property type="match status" value="1"/>
</dbReference>
<dbReference type="Proteomes" id="UP000046395">
    <property type="component" value="Unassembled WGS sequence"/>
</dbReference>